<sequence>MFLIISFRFLDETGSLLYPEGNIAFEVGQICEIQIDMGVCCIEFRE</sequence>
<keyword evidence="2" id="KW-1185">Reference proteome</keyword>
<reference evidence="1 2" key="1">
    <citation type="submission" date="2016-10" db="EMBL/GenBank/DDBJ databases">
        <authorList>
            <person name="de Groot N.N."/>
        </authorList>
    </citation>
    <scope>NUCLEOTIDE SEQUENCE [LARGE SCALE GENOMIC DNA]</scope>
    <source>
        <strain evidence="1 2">DSM 19012</strain>
    </source>
</reference>
<evidence type="ECO:0000313" key="1">
    <source>
        <dbReference type="EMBL" id="SFE69557.1"/>
    </source>
</evidence>
<accession>A0A1I2CMK1</accession>
<proteinExistence type="predicted"/>
<dbReference type="STRING" id="385682.SAMN05444380_11668"/>
<dbReference type="AlphaFoldDB" id="A0A1I2CMK1"/>
<evidence type="ECO:0000313" key="2">
    <source>
        <dbReference type="Proteomes" id="UP000181976"/>
    </source>
</evidence>
<gene>
    <name evidence="1" type="ORF">SAMN05444380_11668</name>
</gene>
<organism evidence="1 2">
    <name type="scientific">Thermophagus xiamenensis</name>
    <dbReference type="NCBI Taxonomy" id="385682"/>
    <lineage>
        <taxon>Bacteria</taxon>
        <taxon>Pseudomonadati</taxon>
        <taxon>Bacteroidota</taxon>
        <taxon>Bacteroidia</taxon>
        <taxon>Marinilabiliales</taxon>
        <taxon>Marinilabiliaceae</taxon>
        <taxon>Thermophagus</taxon>
    </lineage>
</organism>
<dbReference type="InParanoid" id="A0A1I2CMK1"/>
<dbReference type="Proteomes" id="UP000181976">
    <property type="component" value="Unassembled WGS sequence"/>
</dbReference>
<protein>
    <submittedName>
        <fullName evidence="1">Uncharacterized protein</fullName>
    </submittedName>
</protein>
<dbReference type="EMBL" id="FONA01000016">
    <property type="protein sequence ID" value="SFE69557.1"/>
    <property type="molecule type" value="Genomic_DNA"/>
</dbReference>
<name>A0A1I2CMK1_9BACT</name>